<reference evidence="1" key="1">
    <citation type="submission" date="2018-05" db="EMBL/GenBank/DDBJ databases">
        <authorList>
            <person name="Lanie J.A."/>
            <person name="Ng W.-L."/>
            <person name="Kazmierczak K.M."/>
            <person name="Andrzejewski T.M."/>
            <person name="Davidsen T.M."/>
            <person name="Wayne K.J."/>
            <person name="Tettelin H."/>
            <person name="Glass J.I."/>
            <person name="Rusch D."/>
            <person name="Podicherti R."/>
            <person name="Tsui H.-C.T."/>
            <person name="Winkler M.E."/>
        </authorList>
    </citation>
    <scope>NUCLEOTIDE SEQUENCE</scope>
</reference>
<sequence length="142" mass="15123">MLGDIVVEEVGTVTKKTELGDNKVEVDLTANGQIKGVDQTSEWTYWVETRPDGSLYSEGHGVMTTTDGDVLNLRGMGACAGAGADGSVSWRGSILIHTDSEAFADLNGTAMVFHYEVQADGGTNVPAIELNRSGTRTAWAWN</sequence>
<organism evidence="1">
    <name type="scientific">marine metagenome</name>
    <dbReference type="NCBI Taxonomy" id="408172"/>
    <lineage>
        <taxon>unclassified sequences</taxon>
        <taxon>metagenomes</taxon>
        <taxon>ecological metagenomes</taxon>
    </lineage>
</organism>
<gene>
    <name evidence="1" type="ORF">METZ01_LOCUS178205</name>
</gene>
<accession>A0A382CIA9</accession>
<dbReference type="EMBL" id="UINC01034469">
    <property type="protein sequence ID" value="SVB25351.1"/>
    <property type="molecule type" value="Genomic_DNA"/>
</dbReference>
<evidence type="ECO:0000313" key="1">
    <source>
        <dbReference type="EMBL" id="SVB25351.1"/>
    </source>
</evidence>
<proteinExistence type="predicted"/>
<protein>
    <submittedName>
        <fullName evidence="1">Uncharacterized protein</fullName>
    </submittedName>
</protein>
<name>A0A382CIA9_9ZZZZ</name>
<dbReference type="AlphaFoldDB" id="A0A382CIA9"/>